<comment type="caution">
    <text evidence="1">The sequence shown here is derived from an EMBL/GenBank/DDBJ whole genome shotgun (WGS) entry which is preliminary data.</text>
</comment>
<evidence type="ECO:0008006" key="3">
    <source>
        <dbReference type="Google" id="ProtNLM"/>
    </source>
</evidence>
<proteinExistence type="predicted"/>
<gene>
    <name evidence="1" type="ORF">BFJ63_vAg20365</name>
</gene>
<accession>A0A4Q2UX04</accession>
<evidence type="ECO:0000313" key="1">
    <source>
        <dbReference type="EMBL" id="RYC76758.1"/>
    </source>
</evidence>
<protein>
    <recommendedName>
        <fullName evidence="3">Hexosyltransferase</fullName>
    </recommendedName>
</protein>
<organism evidence="1 2">
    <name type="scientific">Fusarium oxysporum f. sp. narcissi</name>
    <dbReference type="NCBI Taxonomy" id="451672"/>
    <lineage>
        <taxon>Eukaryota</taxon>
        <taxon>Fungi</taxon>
        <taxon>Dikarya</taxon>
        <taxon>Ascomycota</taxon>
        <taxon>Pezizomycotina</taxon>
        <taxon>Sordariomycetes</taxon>
        <taxon>Hypocreomycetidae</taxon>
        <taxon>Hypocreales</taxon>
        <taxon>Nectriaceae</taxon>
        <taxon>Fusarium</taxon>
        <taxon>Fusarium oxysporum species complex</taxon>
    </lineage>
</organism>
<dbReference type="EMBL" id="MQTW01003686">
    <property type="protein sequence ID" value="RYC76758.1"/>
    <property type="molecule type" value="Genomic_DNA"/>
</dbReference>
<name>A0A4Q2UX04_FUSOX</name>
<reference evidence="1 2" key="1">
    <citation type="submission" date="2016-12" db="EMBL/GenBank/DDBJ databases">
        <title>Draft genome sequence of Fusarium oxysporum causing rot on Narcissus.</title>
        <authorList>
            <person name="Armitage A.D."/>
            <person name="Taylor A."/>
            <person name="Clarkson J.P."/>
            <person name="Harrison R.J."/>
            <person name="Jackson A.C."/>
        </authorList>
    </citation>
    <scope>NUCLEOTIDE SEQUENCE [LARGE SCALE GENOMIC DNA]</scope>
    <source>
        <strain evidence="1 2">N139</strain>
    </source>
</reference>
<sequence>MALTKAPPLKPLVKPEGVIVSGFVLYGRKSRVSSMRCYLERNLVDNGGWLDEVLWVANTENEADLHYLDEIIASNPTRYKKIIPEKPLSTYTYYKAWQLLERGKYYVKIDDDIVCLPGLYSGFRGGTFATGMAINTNPFFFSSGLMIMLPLTLLPEKSAIQKTSLSLVISSTILH</sequence>
<dbReference type="Proteomes" id="UP000290540">
    <property type="component" value="Unassembled WGS sequence"/>
</dbReference>
<dbReference type="AlphaFoldDB" id="A0A4Q2UX04"/>
<evidence type="ECO:0000313" key="2">
    <source>
        <dbReference type="Proteomes" id="UP000290540"/>
    </source>
</evidence>